<keyword evidence="13" id="KW-0902">Two-component regulatory system</keyword>
<keyword evidence="5" id="KW-0997">Cell inner membrane</keyword>
<evidence type="ECO:0000256" key="12">
    <source>
        <dbReference type="ARBA" id="ARBA00022989"/>
    </source>
</evidence>
<feature type="domain" description="Histidine kinase" evidence="17">
    <location>
        <begin position="312"/>
        <end position="509"/>
    </location>
</feature>
<dbReference type="Pfam" id="PF02518">
    <property type="entry name" value="HATPase_c"/>
    <property type="match status" value="1"/>
</dbReference>
<keyword evidence="6" id="KW-0597">Phosphoprotein</keyword>
<dbReference type="InterPro" id="IPR004358">
    <property type="entry name" value="Sig_transdc_His_kin-like_C"/>
</dbReference>
<dbReference type="CDD" id="cd06225">
    <property type="entry name" value="HAMP"/>
    <property type="match status" value="1"/>
</dbReference>
<dbReference type="SMART" id="SM00387">
    <property type="entry name" value="HATPase_c"/>
    <property type="match status" value="1"/>
</dbReference>
<keyword evidence="4" id="KW-1003">Cell membrane</keyword>
<dbReference type="InterPro" id="IPR003594">
    <property type="entry name" value="HATPase_dom"/>
</dbReference>
<evidence type="ECO:0000256" key="6">
    <source>
        <dbReference type="ARBA" id="ARBA00022553"/>
    </source>
</evidence>
<evidence type="ECO:0000256" key="10">
    <source>
        <dbReference type="ARBA" id="ARBA00022777"/>
    </source>
</evidence>
<dbReference type="SMART" id="SM00388">
    <property type="entry name" value="HisKA"/>
    <property type="match status" value="1"/>
</dbReference>
<dbReference type="SUPFAM" id="SSF55874">
    <property type="entry name" value="ATPase domain of HSP90 chaperone/DNA topoisomerase II/histidine kinase"/>
    <property type="match status" value="1"/>
</dbReference>
<feature type="domain" description="HAMP" evidence="18">
    <location>
        <begin position="252"/>
        <end position="304"/>
    </location>
</feature>
<keyword evidence="11" id="KW-0067">ATP-binding</keyword>
<evidence type="ECO:0000256" key="16">
    <source>
        <dbReference type="SAM" id="Phobius"/>
    </source>
</evidence>
<dbReference type="GO" id="GO:0000155">
    <property type="term" value="F:phosphorelay sensor kinase activity"/>
    <property type="evidence" value="ECO:0007669"/>
    <property type="project" value="InterPro"/>
</dbReference>
<protein>
    <recommendedName>
        <fullName evidence="3">histidine kinase</fullName>
        <ecNumber evidence="3">2.7.13.3</ecNumber>
    </recommendedName>
</protein>
<dbReference type="CDD" id="cd00082">
    <property type="entry name" value="HisKA"/>
    <property type="match status" value="1"/>
</dbReference>
<dbReference type="InterPro" id="IPR036890">
    <property type="entry name" value="HATPase_C_sf"/>
</dbReference>
<dbReference type="InterPro" id="IPR003661">
    <property type="entry name" value="HisK_dim/P_dom"/>
</dbReference>
<dbReference type="PRINTS" id="PR00344">
    <property type="entry name" value="BCTRLSENSOR"/>
</dbReference>
<dbReference type="SUPFAM" id="SSF158472">
    <property type="entry name" value="HAMP domain-like"/>
    <property type="match status" value="1"/>
</dbReference>
<evidence type="ECO:0000256" key="5">
    <source>
        <dbReference type="ARBA" id="ARBA00022519"/>
    </source>
</evidence>
<evidence type="ECO:0000256" key="14">
    <source>
        <dbReference type="ARBA" id="ARBA00023136"/>
    </source>
</evidence>
<dbReference type="Gene3D" id="3.30.565.10">
    <property type="entry name" value="Histidine kinase-like ATPase, C-terminal domain"/>
    <property type="match status" value="1"/>
</dbReference>
<evidence type="ECO:0000256" key="1">
    <source>
        <dbReference type="ARBA" id="ARBA00000085"/>
    </source>
</evidence>
<dbReference type="RefSeq" id="WP_100257852.1">
    <property type="nucleotide sequence ID" value="NZ_CP011797.1"/>
</dbReference>
<name>A0A2K8KS96_9GAMM</name>
<keyword evidence="10 19" id="KW-0418">Kinase</keyword>
<dbReference type="SMART" id="SM00304">
    <property type="entry name" value="HAMP"/>
    <property type="match status" value="1"/>
</dbReference>
<accession>A0A2K8KS96</accession>
<keyword evidence="9" id="KW-0547">Nucleotide-binding</keyword>
<evidence type="ECO:0000256" key="3">
    <source>
        <dbReference type="ARBA" id="ARBA00012438"/>
    </source>
</evidence>
<sequence length="509" mass="57241">MTVPSSTKLTPAAQPTARKRAYNTQAQPAPQAVRQWLPQSVLSRLALAVIVGVLLVQWVGNSIWVYQIRKEVQAATAENTDNLADTLNNTLRYLSKLPSNYRLIALEQLREAGGTRFYISLHERKLQVQPLPDSVLASLVIQRMTDRLNVEWAPKAIEVVLASPIDLVVRDNGTLLTEMPRYVNNQHLILSPKPAPLLVVQLEIEPDVWAYVAALMPDPFFLDSHNPLTIDRLFFQTLTVLTVLLMLMVIVRWITKPMALLANAAGKFGRGDRHEPLPTRGTREYTKLATAFNEMEERLMRYMQDRERLFSSISHDLRTPITRLKLRAELLDNDQTGADFTEDLDELELMVIGALQLVRDSDIHENNADVDINRLILRLIEPMLRAGHPIRFEPGQLATLSAKPLALKRALTNLIDNAIFYGKRADISVTHNEAELQVVIRDYGPGIDGDAERLFKPFSRLNHGREQREDGFGLGLNIAQHLINGHGGSLALANHEERGLVVTVRIPLA</sequence>
<dbReference type="KEGG" id="rfo:REIFOR_02482"/>
<dbReference type="Pfam" id="PF00512">
    <property type="entry name" value="HisKA"/>
    <property type="match status" value="1"/>
</dbReference>
<gene>
    <name evidence="19" type="ORF">REIFOR_02482</name>
</gene>
<dbReference type="InterPro" id="IPR005467">
    <property type="entry name" value="His_kinase_dom"/>
</dbReference>
<dbReference type="CDD" id="cd00075">
    <property type="entry name" value="HATPase"/>
    <property type="match status" value="1"/>
</dbReference>
<dbReference type="PANTHER" id="PTHR44936:SF5">
    <property type="entry name" value="SENSOR HISTIDINE KINASE ENVZ"/>
    <property type="match status" value="1"/>
</dbReference>
<dbReference type="EMBL" id="CP011797">
    <property type="protein sequence ID" value="ATX77607.1"/>
    <property type="molecule type" value="Genomic_DNA"/>
</dbReference>
<evidence type="ECO:0000256" key="4">
    <source>
        <dbReference type="ARBA" id="ARBA00022475"/>
    </source>
</evidence>
<dbReference type="InterPro" id="IPR003660">
    <property type="entry name" value="HAMP_dom"/>
</dbReference>
<dbReference type="OrthoDB" id="9804645at2"/>
<feature type="transmembrane region" description="Helical" evidence="16">
    <location>
        <begin position="45"/>
        <end position="66"/>
    </location>
</feature>
<keyword evidence="20" id="KW-1185">Reference proteome</keyword>
<dbReference type="Gene3D" id="6.10.340.10">
    <property type="match status" value="1"/>
</dbReference>
<reference evidence="19 20" key="1">
    <citation type="journal article" date="2017" name="Environ. Microbiol.">
        <title>Genomic and physiological analyses of 'Reinekea forsetii' reveal a versatile opportunistic lifestyle during spring algae blooms.</title>
        <authorList>
            <person name="Avci B."/>
            <person name="Hahnke R.L."/>
            <person name="Chafee M."/>
            <person name="Fischer T."/>
            <person name="Gruber-Vodicka H."/>
            <person name="Tegetmeyer H.E."/>
            <person name="Harder J."/>
            <person name="Fuchs B.M."/>
            <person name="Amann R.I."/>
            <person name="Teeling H."/>
        </authorList>
    </citation>
    <scope>NUCLEOTIDE SEQUENCE [LARGE SCALE GENOMIC DNA]</scope>
    <source>
        <strain evidence="19 20">Hel1_31_D35</strain>
    </source>
</reference>
<feature type="region of interest" description="Disordered" evidence="15">
    <location>
        <begin position="1"/>
        <end position="25"/>
    </location>
</feature>
<dbReference type="AlphaFoldDB" id="A0A2K8KS96"/>
<keyword evidence="8 16" id="KW-0812">Transmembrane</keyword>
<dbReference type="InterPro" id="IPR036097">
    <property type="entry name" value="HisK_dim/P_sf"/>
</dbReference>
<feature type="transmembrane region" description="Helical" evidence="16">
    <location>
        <begin position="233"/>
        <end position="254"/>
    </location>
</feature>
<dbReference type="Pfam" id="PF00672">
    <property type="entry name" value="HAMP"/>
    <property type="match status" value="1"/>
</dbReference>
<evidence type="ECO:0000256" key="11">
    <source>
        <dbReference type="ARBA" id="ARBA00022840"/>
    </source>
</evidence>
<dbReference type="EC" id="2.7.13.3" evidence="3"/>
<dbReference type="Gene3D" id="1.10.287.130">
    <property type="match status" value="1"/>
</dbReference>
<evidence type="ECO:0000256" key="7">
    <source>
        <dbReference type="ARBA" id="ARBA00022679"/>
    </source>
</evidence>
<evidence type="ECO:0000256" key="13">
    <source>
        <dbReference type="ARBA" id="ARBA00023012"/>
    </source>
</evidence>
<evidence type="ECO:0000256" key="8">
    <source>
        <dbReference type="ARBA" id="ARBA00022692"/>
    </source>
</evidence>
<evidence type="ECO:0000259" key="17">
    <source>
        <dbReference type="PROSITE" id="PS50109"/>
    </source>
</evidence>
<evidence type="ECO:0000259" key="18">
    <source>
        <dbReference type="PROSITE" id="PS50885"/>
    </source>
</evidence>
<organism evidence="19 20">
    <name type="scientific">Reinekea forsetii</name>
    <dbReference type="NCBI Taxonomy" id="1336806"/>
    <lineage>
        <taxon>Bacteria</taxon>
        <taxon>Pseudomonadati</taxon>
        <taxon>Pseudomonadota</taxon>
        <taxon>Gammaproteobacteria</taxon>
        <taxon>Oceanospirillales</taxon>
        <taxon>Saccharospirillaceae</taxon>
        <taxon>Reinekea</taxon>
    </lineage>
</organism>
<dbReference type="InterPro" id="IPR050980">
    <property type="entry name" value="2C_sensor_his_kinase"/>
</dbReference>
<dbReference type="GO" id="GO:0005524">
    <property type="term" value="F:ATP binding"/>
    <property type="evidence" value="ECO:0007669"/>
    <property type="project" value="UniProtKB-KW"/>
</dbReference>
<dbReference type="PROSITE" id="PS50109">
    <property type="entry name" value="HIS_KIN"/>
    <property type="match status" value="1"/>
</dbReference>
<evidence type="ECO:0000256" key="9">
    <source>
        <dbReference type="ARBA" id="ARBA00022741"/>
    </source>
</evidence>
<dbReference type="SUPFAM" id="SSF47384">
    <property type="entry name" value="Homodimeric domain of signal transducing histidine kinase"/>
    <property type="match status" value="1"/>
</dbReference>
<dbReference type="Proteomes" id="UP000229757">
    <property type="component" value="Chromosome"/>
</dbReference>
<keyword evidence="12 16" id="KW-1133">Transmembrane helix</keyword>
<evidence type="ECO:0000256" key="15">
    <source>
        <dbReference type="SAM" id="MobiDB-lite"/>
    </source>
</evidence>
<dbReference type="PANTHER" id="PTHR44936">
    <property type="entry name" value="SENSOR PROTEIN CREC"/>
    <property type="match status" value="1"/>
</dbReference>
<evidence type="ECO:0000313" key="20">
    <source>
        <dbReference type="Proteomes" id="UP000229757"/>
    </source>
</evidence>
<evidence type="ECO:0000256" key="2">
    <source>
        <dbReference type="ARBA" id="ARBA00004429"/>
    </source>
</evidence>
<evidence type="ECO:0000313" key="19">
    <source>
        <dbReference type="EMBL" id="ATX77607.1"/>
    </source>
</evidence>
<comment type="catalytic activity">
    <reaction evidence="1">
        <text>ATP + protein L-histidine = ADP + protein N-phospho-L-histidine.</text>
        <dbReference type="EC" id="2.7.13.3"/>
    </reaction>
</comment>
<keyword evidence="7" id="KW-0808">Transferase</keyword>
<dbReference type="GO" id="GO:0005886">
    <property type="term" value="C:plasma membrane"/>
    <property type="evidence" value="ECO:0007669"/>
    <property type="project" value="UniProtKB-SubCell"/>
</dbReference>
<dbReference type="PROSITE" id="PS50885">
    <property type="entry name" value="HAMP"/>
    <property type="match status" value="1"/>
</dbReference>
<comment type="subcellular location">
    <subcellularLocation>
        <location evidence="2">Cell inner membrane</location>
        <topology evidence="2">Multi-pass membrane protein</topology>
    </subcellularLocation>
</comment>
<keyword evidence="14 16" id="KW-0472">Membrane</keyword>
<proteinExistence type="predicted"/>